<dbReference type="InterPro" id="IPR002347">
    <property type="entry name" value="SDR_fam"/>
</dbReference>
<dbReference type="Gene3D" id="3.40.50.720">
    <property type="entry name" value="NAD(P)-binding Rossmann-like Domain"/>
    <property type="match status" value="1"/>
</dbReference>
<gene>
    <name evidence="2" type="ORF">D9Q98_001793</name>
</gene>
<evidence type="ECO:0000313" key="2">
    <source>
        <dbReference type="EMBL" id="KAI3435735.1"/>
    </source>
</evidence>
<dbReference type="Proteomes" id="UP001055712">
    <property type="component" value="Unassembled WGS sequence"/>
</dbReference>
<reference evidence="2" key="1">
    <citation type="journal article" date="2019" name="Plant J.">
        <title>Chlorella vulgaris genome assembly and annotation reveals the molecular basis for metabolic acclimation to high light conditions.</title>
        <authorList>
            <person name="Cecchin M."/>
            <person name="Marcolungo L."/>
            <person name="Rossato M."/>
            <person name="Girolomoni L."/>
            <person name="Cosentino E."/>
            <person name="Cuine S."/>
            <person name="Li-Beisson Y."/>
            <person name="Delledonne M."/>
            <person name="Ballottari M."/>
        </authorList>
    </citation>
    <scope>NUCLEOTIDE SEQUENCE</scope>
    <source>
        <strain evidence="2">211/11P</strain>
    </source>
</reference>
<dbReference type="AlphaFoldDB" id="A0A9D4Z022"/>
<dbReference type="NCBIfam" id="NF005559">
    <property type="entry name" value="PRK07231.1"/>
    <property type="match status" value="1"/>
</dbReference>
<dbReference type="PROSITE" id="PS00061">
    <property type="entry name" value="ADH_SHORT"/>
    <property type="match status" value="1"/>
</dbReference>
<evidence type="ECO:0008006" key="4">
    <source>
        <dbReference type="Google" id="ProtNLM"/>
    </source>
</evidence>
<comment type="caution">
    <text evidence="2">The sequence shown here is derived from an EMBL/GenBank/DDBJ whole genome shotgun (WGS) entry which is preliminary data.</text>
</comment>
<accession>A0A9D4Z022</accession>
<dbReference type="Pfam" id="PF13561">
    <property type="entry name" value="adh_short_C2"/>
    <property type="match status" value="1"/>
</dbReference>
<name>A0A9D4Z022_CHLVU</name>
<dbReference type="PRINTS" id="PR00081">
    <property type="entry name" value="GDHRDH"/>
</dbReference>
<dbReference type="PRINTS" id="PR00080">
    <property type="entry name" value="SDRFAMILY"/>
</dbReference>
<dbReference type="FunFam" id="3.40.50.720:FF:000084">
    <property type="entry name" value="Short-chain dehydrogenase reductase"/>
    <property type="match status" value="1"/>
</dbReference>
<dbReference type="PANTHER" id="PTHR43943:SF2">
    <property type="entry name" value="DEHYDROGENASE_REDUCTASE 4"/>
    <property type="match status" value="1"/>
</dbReference>
<dbReference type="InterPro" id="IPR020904">
    <property type="entry name" value="Sc_DH/Rdtase_CS"/>
</dbReference>
<sequence length="251" mass="26012">MCRRLEGKVAIVTASTAGIGLGIVRRLASEGAQVVVSSRRQQNVDEAVEQLKAEGLQVAGCACHVGDKAQLQALVRFTLDTFGHLDILVSNAAVNPASGPILDMEDSAVEKILDINVKSPVLLAKAAVPHMPRGGSIVFVSSYTAFNPAPPIAMYAVSKTALLGLTKALAEELGPDGITVNCLAPGIVPTKFASALVSSPELEEINKSRTLLGRLGAPQDMAAAVAFLVSPDASYITGETLVVAGGMQSRL</sequence>
<organism evidence="2 3">
    <name type="scientific">Chlorella vulgaris</name>
    <name type="common">Green alga</name>
    <dbReference type="NCBI Taxonomy" id="3077"/>
    <lineage>
        <taxon>Eukaryota</taxon>
        <taxon>Viridiplantae</taxon>
        <taxon>Chlorophyta</taxon>
        <taxon>core chlorophytes</taxon>
        <taxon>Trebouxiophyceae</taxon>
        <taxon>Chlorellales</taxon>
        <taxon>Chlorellaceae</taxon>
        <taxon>Chlorella clade</taxon>
        <taxon>Chlorella</taxon>
    </lineage>
</organism>
<proteinExistence type="inferred from homology"/>
<keyword evidence="3" id="KW-1185">Reference proteome</keyword>
<evidence type="ECO:0000256" key="1">
    <source>
        <dbReference type="ARBA" id="ARBA00006484"/>
    </source>
</evidence>
<dbReference type="OrthoDB" id="1669814at2759"/>
<reference evidence="2" key="2">
    <citation type="submission" date="2020-11" db="EMBL/GenBank/DDBJ databases">
        <authorList>
            <person name="Cecchin M."/>
            <person name="Marcolungo L."/>
            <person name="Rossato M."/>
            <person name="Girolomoni L."/>
            <person name="Cosentino E."/>
            <person name="Cuine S."/>
            <person name="Li-Beisson Y."/>
            <person name="Delledonne M."/>
            <person name="Ballottari M."/>
        </authorList>
    </citation>
    <scope>NUCLEOTIDE SEQUENCE</scope>
    <source>
        <strain evidence="2">211/11P</strain>
        <tissue evidence="2">Whole cell</tissue>
    </source>
</reference>
<dbReference type="PANTHER" id="PTHR43943">
    <property type="entry name" value="DEHYDROGENASE/REDUCTASE (SDR FAMILY) MEMBER 4"/>
    <property type="match status" value="1"/>
</dbReference>
<dbReference type="InterPro" id="IPR036291">
    <property type="entry name" value="NAD(P)-bd_dom_sf"/>
</dbReference>
<dbReference type="EMBL" id="SIDB01000002">
    <property type="protein sequence ID" value="KAI3435735.1"/>
    <property type="molecule type" value="Genomic_DNA"/>
</dbReference>
<protein>
    <recommendedName>
        <fullName evidence="4">Dehydrogenase/reductase SDR family member 4</fullName>
    </recommendedName>
</protein>
<evidence type="ECO:0000313" key="3">
    <source>
        <dbReference type="Proteomes" id="UP001055712"/>
    </source>
</evidence>
<comment type="similarity">
    <text evidence="1">Belongs to the short-chain dehydrogenases/reductases (SDR) family.</text>
</comment>
<dbReference type="SUPFAM" id="SSF51735">
    <property type="entry name" value="NAD(P)-binding Rossmann-fold domains"/>
    <property type="match status" value="1"/>
</dbReference>